<dbReference type="PRINTS" id="PR00070">
    <property type="entry name" value="DHFR"/>
</dbReference>
<dbReference type="InterPro" id="IPR012259">
    <property type="entry name" value="DHFR"/>
</dbReference>
<feature type="domain" description="DHFR" evidence="9">
    <location>
        <begin position="1"/>
        <end position="161"/>
    </location>
</feature>
<evidence type="ECO:0000256" key="6">
    <source>
        <dbReference type="ARBA" id="ARBA00023002"/>
    </source>
</evidence>
<dbReference type="EMBL" id="BSKO01000001">
    <property type="protein sequence ID" value="GLO66394.1"/>
    <property type="molecule type" value="Genomic_DNA"/>
</dbReference>
<keyword evidence="6 7" id="KW-0560">Oxidoreductase</keyword>
<dbReference type="PROSITE" id="PS51330">
    <property type="entry name" value="DHFR_2"/>
    <property type="match status" value="1"/>
</dbReference>
<gene>
    <name evidence="10" type="primary">dfrA</name>
    <name evidence="10" type="ORF">MACH08_21780</name>
</gene>
<dbReference type="SUPFAM" id="SSF53597">
    <property type="entry name" value="Dihydrofolate reductase-like"/>
    <property type="match status" value="1"/>
</dbReference>
<reference evidence="10 11" key="1">
    <citation type="submission" date="2023-02" db="EMBL/GenBank/DDBJ databases">
        <title>Oceanobacillus kimchii IFOP_LL358 isolated form Alexandrium catenella lab strain.</title>
        <authorList>
            <person name="Gajardo G."/>
            <person name="Ueki S."/>
            <person name="Maruyama F."/>
        </authorList>
    </citation>
    <scope>NUCLEOTIDE SEQUENCE [LARGE SCALE GENOMIC DNA]</scope>
    <source>
        <strain evidence="10 11">IFOP_LL358</strain>
    </source>
</reference>
<dbReference type="PIRSF" id="PIRSF000194">
    <property type="entry name" value="DHFR"/>
    <property type="match status" value="1"/>
</dbReference>
<evidence type="ECO:0000313" key="10">
    <source>
        <dbReference type="EMBL" id="GLO66394.1"/>
    </source>
</evidence>
<sequence>MISLLLAMDRNHVIGVNNQLPWHLPKDLRFFKEKTTGNTIIMGRKTFESMGGALPNRKNIVLTKRTDVQYENVKIIHHIDKIKKWNMENPKEEYFIIGGANLFKQVMDIADRMYITLIDDSFTGDTFFPEFNKEDWIVSSKIKGEKDEKNPYDYYFIQYDRKV</sequence>
<dbReference type="PANTHER" id="PTHR48069:SF3">
    <property type="entry name" value="DIHYDROFOLATE REDUCTASE"/>
    <property type="match status" value="1"/>
</dbReference>
<protein>
    <recommendedName>
        <fullName evidence="3 7">Dihydrofolate reductase</fullName>
        <ecNumber evidence="3 7">1.5.1.3</ecNumber>
    </recommendedName>
</protein>
<dbReference type="InterPro" id="IPR024072">
    <property type="entry name" value="DHFR-like_dom_sf"/>
</dbReference>
<organism evidence="10 11">
    <name type="scientific">Oceanobacillus kimchii</name>
    <dbReference type="NCBI Taxonomy" id="746691"/>
    <lineage>
        <taxon>Bacteria</taxon>
        <taxon>Bacillati</taxon>
        <taxon>Bacillota</taxon>
        <taxon>Bacilli</taxon>
        <taxon>Bacillales</taxon>
        <taxon>Bacillaceae</taxon>
        <taxon>Oceanobacillus</taxon>
    </lineage>
</organism>
<evidence type="ECO:0000256" key="3">
    <source>
        <dbReference type="ARBA" id="ARBA00012856"/>
    </source>
</evidence>
<comment type="similarity">
    <text evidence="2 7 8">Belongs to the dihydrofolate reductase family.</text>
</comment>
<evidence type="ECO:0000259" key="9">
    <source>
        <dbReference type="PROSITE" id="PS51330"/>
    </source>
</evidence>
<comment type="catalytic activity">
    <reaction evidence="7">
        <text>(6S)-5,6,7,8-tetrahydrofolate + NADP(+) = 7,8-dihydrofolate + NADPH + H(+)</text>
        <dbReference type="Rhea" id="RHEA:15009"/>
        <dbReference type="ChEBI" id="CHEBI:15378"/>
        <dbReference type="ChEBI" id="CHEBI:57451"/>
        <dbReference type="ChEBI" id="CHEBI:57453"/>
        <dbReference type="ChEBI" id="CHEBI:57783"/>
        <dbReference type="ChEBI" id="CHEBI:58349"/>
        <dbReference type="EC" id="1.5.1.3"/>
    </reaction>
</comment>
<dbReference type="CDD" id="cd00209">
    <property type="entry name" value="DHFR"/>
    <property type="match status" value="1"/>
</dbReference>
<keyword evidence="11" id="KW-1185">Reference proteome</keyword>
<dbReference type="Gene3D" id="3.40.430.10">
    <property type="entry name" value="Dihydrofolate Reductase, subunit A"/>
    <property type="match status" value="1"/>
</dbReference>
<name>A0ABQ5TLC1_9BACI</name>
<evidence type="ECO:0000256" key="2">
    <source>
        <dbReference type="ARBA" id="ARBA00009539"/>
    </source>
</evidence>
<proteinExistence type="inferred from homology"/>
<dbReference type="Pfam" id="PF00186">
    <property type="entry name" value="DHFR_1"/>
    <property type="match status" value="1"/>
</dbReference>
<dbReference type="PANTHER" id="PTHR48069">
    <property type="entry name" value="DIHYDROFOLATE REDUCTASE"/>
    <property type="match status" value="1"/>
</dbReference>
<evidence type="ECO:0000256" key="7">
    <source>
        <dbReference type="PIRNR" id="PIRNR000194"/>
    </source>
</evidence>
<evidence type="ECO:0000256" key="5">
    <source>
        <dbReference type="ARBA" id="ARBA00022857"/>
    </source>
</evidence>
<dbReference type="InterPro" id="IPR017925">
    <property type="entry name" value="DHFR_CS"/>
</dbReference>
<dbReference type="InterPro" id="IPR001796">
    <property type="entry name" value="DHFR_dom"/>
</dbReference>
<evidence type="ECO:0000313" key="11">
    <source>
        <dbReference type="Proteomes" id="UP001275436"/>
    </source>
</evidence>
<dbReference type="EC" id="1.5.1.3" evidence="3 7"/>
<dbReference type="PROSITE" id="PS00075">
    <property type="entry name" value="DHFR_1"/>
    <property type="match status" value="1"/>
</dbReference>
<evidence type="ECO:0000256" key="4">
    <source>
        <dbReference type="ARBA" id="ARBA00022563"/>
    </source>
</evidence>
<comment type="function">
    <text evidence="7">Key enzyme in folate metabolism. Catalyzes an essential reaction for de novo glycine and purine synthesis, and for DNA precursor synthesis.</text>
</comment>
<keyword evidence="4 7" id="KW-0554">One-carbon metabolism</keyword>
<dbReference type="Proteomes" id="UP001275436">
    <property type="component" value="Unassembled WGS sequence"/>
</dbReference>
<evidence type="ECO:0000256" key="1">
    <source>
        <dbReference type="ARBA" id="ARBA00004903"/>
    </source>
</evidence>
<comment type="caution">
    <text evidence="10">The sequence shown here is derived from an EMBL/GenBank/DDBJ whole genome shotgun (WGS) entry which is preliminary data.</text>
</comment>
<comment type="pathway">
    <text evidence="1 7">Cofactor biosynthesis; tetrahydrofolate biosynthesis; 5,6,7,8-tetrahydrofolate from 7,8-dihydrofolate: step 1/1.</text>
</comment>
<dbReference type="RefSeq" id="WP_017796857.1">
    <property type="nucleotide sequence ID" value="NZ_BSKO01000001.1"/>
</dbReference>
<accession>A0ABQ5TLC1</accession>
<keyword evidence="5 7" id="KW-0521">NADP</keyword>
<evidence type="ECO:0000256" key="8">
    <source>
        <dbReference type="RuleBase" id="RU004474"/>
    </source>
</evidence>